<feature type="domain" description="VWFA" evidence="2">
    <location>
        <begin position="45"/>
        <end position="218"/>
    </location>
</feature>
<protein>
    <submittedName>
        <fullName evidence="3">von Willebrand factor type A domain protein</fullName>
    </submittedName>
</protein>
<evidence type="ECO:0000259" key="2">
    <source>
        <dbReference type="PROSITE" id="PS50234"/>
    </source>
</evidence>
<sequence>MDEVNITLFPERAVVRDDAPSETDLVVEISCRSAAGQTRPQGPMNLCLVIDRSGSMDGPKLATAKKSCADIFRRLGDDDLLTVVVFDDEAQVIVNPQTPRDEVERRLDAITSGGMTNLSLGWYQGLLELQTHMGDSHHNRVFLLSDGQANKGETKRAVFADTATRARDTGITASTIGVGADFQEDLLEAIASASGGRFWYIGDSDIEDIIEEEFEGALTVLLDRPRVALSLPEGVRVSRELNALRKVAQRYRLRPLQGEDLFNFAVRLEIDPQAAADGGFAIGATLFEGEREVAATGLRLTLGDRQQVAASPAHPLVRSTVQQFEAAATHETMLTDLAAGNVTELREMLTAEIARLRDLEASLLRAEDEAWGWAPVRGRREALHIGHHLGTKEAEAVYMELIAPYADAPEVQVFLMKVRKHMRREEHRMRMRRLNTTPWDDETPIILEAIDLADRLADRHPEDAGRIHALRERLREYLAGQ</sequence>
<dbReference type="InterPro" id="IPR036465">
    <property type="entry name" value="vWFA_dom_sf"/>
</dbReference>
<feature type="coiled-coil region" evidence="1">
    <location>
        <begin position="342"/>
        <end position="369"/>
    </location>
</feature>
<dbReference type="RefSeq" id="WP_020539891.1">
    <property type="nucleotide sequence ID" value="NZ_CP068985.1"/>
</dbReference>
<gene>
    <name evidence="3" type="ORF">Nocox_18610</name>
</gene>
<dbReference type="PANTHER" id="PTHR10579:SF43">
    <property type="entry name" value="ZINC FINGER (C3HC4-TYPE RING FINGER) FAMILY PROTEIN"/>
    <property type="match status" value="1"/>
</dbReference>
<accession>A0ABX8U0S1</accession>
<evidence type="ECO:0000313" key="3">
    <source>
        <dbReference type="EMBL" id="QYC41331.1"/>
    </source>
</evidence>
<name>A0ABX8U0S1_9ACTN</name>
<dbReference type="EMBL" id="CP068985">
    <property type="protein sequence ID" value="QYC41331.1"/>
    <property type="molecule type" value="Genomic_DNA"/>
</dbReference>
<dbReference type="PANTHER" id="PTHR10579">
    <property type="entry name" value="CALCIUM-ACTIVATED CHLORIDE CHANNEL REGULATOR"/>
    <property type="match status" value="1"/>
</dbReference>
<evidence type="ECO:0000313" key="4">
    <source>
        <dbReference type="Proteomes" id="UP000824681"/>
    </source>
</evidence>
<dbReference type="Gene3D" id="3.40.50.410">
    <property type="entry name" value="von Willebrand factor, type A domain"/>
    <property type="match status" value="1"/>
</dbReference>
<dbReference type="PROSITE" id="PS50234">
    <property type="entry name" value="VWFA"/>
    <property type="match status" value="1"/>
</dbReference>
<keyword evidence="4" id="KW-1185">Reference proteome</keyword>
<dbReference type="Proteomes" id="UP000824681">
    <property type="component" value="Chromosome"/>
</dbReference>
<dbReference type="InterPro" id="IPR051266">
    <property type="entry name" value="CLCR"/>
</dbReference>
<dbReference type="InterPro" id="IPR002035">
    <property type="entry name" value="VWF_A"/>
</dbReference>
<reference evidence="3 4" key="1">
    <citation type="journal article" date="2021" name="ACS Chem. Biol.">
        <title>Genomic-Led Discovery of a Novel Glycopeptide Antibiotic by Nonomuraea coxensis DSM 45129.</title>
        <authorList>
            <person name="Yushchuk O."/>
            <person name="Vior N.M."/>
            <person name="Andreo-Vidal A."/>
            <person name="Berini F."/>
            <person name="Ruckert C."/>
            <person name="Busche T."/>
            <person name="Binda E."/>
            <person name="Kalinowski J."/>
            <person name="Truman A.W."/>
            <person name="Marinelli F."/>
        </authorList>
    </citation>
    <scope>NUCLEOTIDE SEQUENCE [LARGE SCALE GENOMIC DNA]</scope>
    <source>
        <strain evidence="3 4">DSM 45129</strain>
    </source>
</reference>
<dbReference type="SUPFAM" id="SSF53300">
    <property type="entry name" value="vWA-like"/>
    <property type="match status" value="1"/>
</dbReference>
<dbReference type="Pfam" id="PF00092">
    <property type="entry name" value="VWA"/>
    <property type="match status" value="1"/>
</dbReference>
<evidence type="ECO:0000256" key="1">
    <source>
        <dbReference type="SAM" id="Coils"/>
    </source>
</evidence>
<organism evidence="3 4">
    <name type="scientific">Nonomuraea coxensis DSM 45129</name>
    <dbReference type="NCBI Taxonomy" id="1122611"/>
    <lineage>
        <taxon>Bacteria</taxon>
        <taxon>Bacillati</taxon>
        <taxon>Actinomycetota</taxon>
        <taxon>Actinomycetes</taxon>
        <taxon>Streptosporangiales</taxon>
        <taxon>Streptosporangiaceae</taxon>
        <taxon>Nonomuraea</taxon>
    </lineage>
</organism>
<keyword evidence="1" id="KW-0175">Coiled coil</keyword>
<proteinExistence type="predicted"/>
<dbReference type="SMART" id="SM00327">
    <property type="entry name" value="VWA"/>
    <property type="match status" value="1"/>
</dbReference>